<dbReference type="InterPro" id="IPR012337">
    <property type="entry name" value="RNaseH-like_sf"/>
</dbReference>
<dbReference type="PANTHER" id="PTHR42648">
    <property type="entry name" value="TRANSPOSASE, PUTATIVE-RELATED"/>
    <property type="match status" value="1"/>
</dbReference>
<dbReference type="InterPro" id="IPR039537">
    <property type="entry name" value="Retrotran_Ty1/copia-like"/>
</dbReference>
<dbReference type="EMBL" id="AP015036">
    <property type="protein sequence ID" value="BAT80936.1"/>
    <property type="molecule type" value="Genomic_DNA"/>
</dbReference>
<dbReference type="InterPro" id="IPR036397">
    <property type="entry name" value="RNaseH_sf"/>
</dbReference>
<organism evidence="1 2">
    <name type="scientific">Vigna angularis var. angularis</name>
    <dbReference type="NCBI Taxonomy" id="157739"/>
    <lineage>
        <taxon>Eukaryota</taxon>
        <taxon>Viridiplantae</taxon>
        <taxon>Streptophyta</taxon>
        <taxon>Embryophyta</taxon>
        <taxon>Tracheophyta</taxon>
        <taxon>Spermatophyta</taxon>
        <taxon>Magnoliopsida</taxon>
        <taxon>eudicotyledons</taxon>
        <taxon>Gunneridae</taxon>
        <taxon>Pentapetalae</taxon>
        <taxon>rosids</taxon>
        <taxon>fabids</taxon>
        <taxon>Fabales</taxon>
        <taxon>Fabaceae</taxon>
        <taxon>Papilionoideae</taxon>
        <taxon>50 kb inversion clade</taxon>
        <taxon>NPAAA clade</taxon>
        <taxon>indigoferoid/millettioid clade</taxon>
        <taxon>Phaseoleae</taxon>
        <taxon>Vigna</taxon>
    </lineage>
</organism>
<reference evidence="1 2" key="1">
    <citation type="journal article" date="2015" name="Sci. Rep.">
        <title>The power of single molecule real-time sequencing technology in the de novo assembly of a eukaryotic genome.</title>
        <authorList>
            <person name="Sakai H."/>
            <person name="Naito K."/>
            <person name="Ogiso-Tanaka E."/>
            <person name="Takahashi Y."/>
            <person name="Iseki K."/>
            <person name="Muto C."/>
            <person name="Satou K."/>
            <person name="Teruya K."/>
            <person name="Shiroma A."/>
            <person name="Shimoji M."/>
            <person name="Hirano T."/>
            <person name="Itoh T."/>
            <person name="Kaga A."/>
            <person name="Tomooka N."/>
        </authorList>
    </citation>
    <scope>NUCLEOTIDE SEQUENCE [LARGE SCALE GENOMIC DNA]</scope>
    <source>
        <strain evidence="2">cv. Shumari</strain>
    </source>
</reference>
<evidence type="ECO:0000313" key="2">
    <source>
        <dbReference type="Proteomes" id="UP000291084"/>
    </source>
</evidence>
<feature type="non-terminal residue" evidence="1">
    <location>
        <position position="79"/>
    </location>
</feature>
<proteinExistence type="predicted"/>
<evidence type="ECO:0000313" key="1">
    <source>
        <dbReference type="EMBL" id="BAT80936.1"/>
    </source>
</evidence>
<evidence type="ECO:0008006" key="3">
    <source>
        <dbReference type="Google" id="ProtNLM"/>
    </source>
</evidence>
<dbReference type="AlphaFoldDB" id="A0A0S3RK18"/>
<dbReference type="Gene3D" id="3.30.420.10">
    <property type="entry name" value="Ribonuclease H-like superfamily/Ribonuclease H"/>
    <property type="match status" value="1"/>
</dbReference>
<accession>A0A0S3RK18</accession>
<name>A0A0S3RK18_PHAAN</name>
<dbReference type="SUPFAM" id="SSF53098">
    <property type="entry name" value="Ribonuclease H-like"/>
    <property type="match status" value="1"/>
</dbReference>
<protein>
    <recommendedName>
        <fullName evidence="3">Integrase catalytic domain-containing protein</fullName>
    </recommendedName>
</protein>
<keyword evidence="2" id="KW-1185">Reference proteome</keyword>
<sequence>MNAVRAVLCEKQVPKPFWPEVVRWCVHAQNRSPTSATDQRTPEEIWSGSKPCVEYFRTFGCVAHAHIPNQNRSKLDDKS</sequence>
<dbReference type="GO" id="GO:0003676">
    <property type="term" value="F:nucleic acid binding"/>
    <property type="evidence" value="ECO:0007669"/>
    <property type="project" value="InterPro"/>
</dbReference>
<dbReference type="PANTHER" id="PTHR42648:SF18">
    <property type="entry name" value="RETROTRANSPOSON, UNCLASSIFIED-LIKE PROTEIN"/>
    <property type="match status" value="1"/>
</dbReference>
<gene>
    <name evidence="1" type="primary">Vigan.03G056500</name>
    <name evidence="1" type="ORF">VIGAN_03056500</name>
</gene>
<dbReference type="Proteomes" id="UP000291084">
    <property type="component" value="Chromosome 3"/>
</dbReference>